<accession>A0A7S3RFZ5</accession>
<evidence type="ECO:0000313" key="2">
    <source>
        <dbReference type="EMBL" id="CAE0523056.1"/>
    </source>
</evidence>
<dbReference type="AlphaFoldDB" id="A0A7S3RFZ5"/>
<organism evidence="2">
    <name type="scientific">Emiliania huxleyi</name>
    <name type="common">Coccolithophore</name>
    <name type="synonym">Pontosphaera huxleyi</name>
    <dbReference type="NCBI Taxonomy" id="2903"/>
    <lineage>
        <taxon>Eukaryota</taxon>
        <taxon>Haptista</taxon>
        <taxon>Haptophyta</taxon>
        <taxon>Prymnesiophyceae</taxon>
        <taxon>Isochrysidales</taxon>
        <taxon>Noelaerhabdaceae</taxon>
        <taxon>Emiliania</taxon>
    </lineage>
</organism>
<feature type="region of interest" description="Disordered" evidence="1">
    <location>
        <begin position="1"/>
        <end position="39"/>
    </location>
</feature>
<sequence>MEGFDGDSGDAGRRLAVSMRRRRPRMLHGLPEPPSPPPPPLLGQNFLLRPEAGGRVSMWIAENKRGDTAHLGDSVCARELHNSTVSMRYRLLSERTSPRRRCDNLFELLLLSTGTPPALSPTDGRGRSKEARRQARRTMRSVTFSAAGRPTLLATALNLEDSDWMPLCLRWLAAAGLRKLLLLHSDDYTCEAQSRLGVSQVQVACLRPQQLGMGVGEGWARDESPDWGLAAHPVETAYLQRGKMRLMELAVRDGLDVIFLDVDVLVLSADFVPRLAAHDSDVAFASDRRTIRNPDFLVHPEWCPASLPPYRTYVADWLDTGLLYARAGSEAALWLLQEVQSLMDSFVITDADGFQAVLSGHAQLADPLRSPRAAGTMLANQTWLKPLWLQTTDRLSQRKKRRGLSGQPGIKPLNAPLALARWEHYSKQAVARGLKWHVYPQEEFGNGPVMVESWGDIFARGFGSTRFDGSRSGSLLSVHVNCATKAFLMNSVGSFLYRPEPIEDTLTMASHDFPES</sequence>
<gene>
    <name evidence="2" type="ORF">EHUX00137_LOCUS1574</name>
</gene>
<evidence type="ECO:0000256" key="1">
    <source>
        <dbReference type="SAM" id="MobiDB-lite"/>
    </source>
</evidence>
<proteinExistence type="predicted"/>
<name>A0A7S3RFZ5_EMIHU</name>
<reference evidence="2" key="1">
    <citation type="submission" date="2021-01" db="EMBL/GenBank/DDBJ databases">
        <authorList>
            <person name="Corre E."/>
            <person name="Pelletier E."/>
            <person name="Niang G."/>
            <person name="Scheremetjew M."/>
            <person name="Finn R."/>
            <person name="Kale V."/>
            <person name="Holt S."/>
            <person name="Cochrane G."/>
            <person name="Meng A."/>
            <person name="Brown T."/>
            <person name="Cohen L."/>
        </authorList>
    </citation>
    <scope>NUCLEOTIDE SEQUENCE</scope>
    <source>
        <strain evidence="2">379</strain>
    </source>
</reference>
<feature type="region of interest" description="Disordered" evidence="1">
    <location>
        <begin position="116"/>
        <end position="140"/>
    </location>
</feature>
<protein>
    <recommendedName>
        <fullName evidence="3">Nucleotide-diphospho-sugar transferase domain-containing protein</fullName>
    </recommendedName>
</protein>
<feature type="compositionally biased region" description="Basic and acidic residues" evidence="1">
    <location>
        <begin position="124"/>
        <end position="133"/>
    </location>
</feature>
<evidence type="ECO:0008006" key="3">
    <source>
        <dbReference type="Google" id="ProtNLM"/>
    </source>
</evidence>
<dbReference type="EMBL" id="HBIR01002288">
    <property type="protein sequence ID" value="CAE0523056.1"/>
    <property type="molecule type" value="Transcribed_RNA"/>
</dbReference>